<dbReference type="InterPro" id="IPR045584">
    <property type="entry name" value="Pilin-like"/>
</dbReference>
<reference evidence="12" key="1">
    <citation type="submission" date="2023-06" db="EMBL/GenBank/DDBJ databases">
        <authorList>
            <person name="Zhang S."/>
        </authorList>
    </citation>
    <scope>NUCLEOTIDE SEQUENCE</scope>
    <source>
        <strain evidence="12">SG2303</strain>
    </source>
</reference>
<evidence type="ECO:0000259" key="11">
    <source>
        <dbReference type="Pfam" id="PF12019"/>
    </source>
</evidence>
<comment type="similarity">
    <text evidence="9">Belongs to the GSP H family.</text>
</comment>
<feature type="domain" description="General secretion pathway GspH" evidence="11">
    <location>
        <begin position="53"/>
        <end position="178"/>
    </location>
</feature>
<evidence type="ECO:0000256" key="2">
    <source>
        <dbReference type="ARBA" id="ARBA00021549"/>
    </source>
</evidence>
<dbReference type="Pfam" id="PF07963">
    <property type="entry name" value="N_methyl"/>
    <property type="match status" value="1"/>
</dbReference>
<gene>
    <name evidence="12" type="ORF">QU481_07685</name>
</gene>
<keyword evidence="5" id="KW-0997">Cell inner membrane</keyword>
<evidence type="ECO:0000313" key="13">
    <source>
        <dbReference type="Proteomes" id="UP001168540"/>
    </source>
</evidence>
<evidence type="ECO:0000256" key="4">
    <source>
        <dbReference type="ARBA" id="ARBA00022481"/>
    </source>
</evidence>
<evidence type="ECO:0000256" key="8">
    <source>
        <dbReference type="ARBA" id="ARBA00023136"/>
    </source>
</evidence>
<dbReference type="RefSeq" id="WP_289829352.1">
    <property type="nucleotide sequence ID" value="NZ_JAUEDK010000010.1"/>
</dbReference>
<accession>A0ABT7XLW1</accession>
<organism evidence="12 13">
    <name type="scientific">Crenobacter oryzisoli</name>
    <dbReference type="NCBI Taxonomy" id="3056844"/>
    <lineage>
        <taxon>Bacteria</taxon>
        <taxon>Pseudomonadati</taxon>
        <taxon>Pseudomonadota</taxon>
        <taxon>Betaproteobacteria</taxon>
        <taxon>Neisseriales</taxon>
        <taxon>Neisseriaceae</taxon>
        <taxon>Crenobacter</taxon>
    </lineage>
</organism>
<dbReference type="EMBL" id="JAUEDK010000010">
    <property type="protein sequence ID" value="MDN0074772.1"/>
    <property type="molecule type" value="Genomic_DNA"/>
</dbReference>
<sequence>MSLIAMRLGVFPCGGFTLLELLLVMALAALLVTMAADAMPAWLARHRLTLLGQQLAGQLHYARSEALRGNRPVYLCALNAKSNLDLQGCFTKHRKAYYVWDEGALVYADNPLANGNRPAVYDSGERLRAVLFGAGVTVSAPLAQLRFDADGLPDEAAVFQLQDLATGLCRPLVLSGAGRARLCAVGEVGCGGC</sequence>
<name>A0ABT7XLW1_9NEIS</name>
<dbReference type="InterPro" id="IPR022346">
    <property type="entry name" value="T2SS_GspH"/>
</dbReference>
<evidence type="ECO:0000256" key="9">
    <source>
        <dbReference type="ARBA" id="ARBA00025772"/>
    </source>
</evidence>
<keyword evidence="7" id="KW-1133">Transmembrane helix</keyword>
<protein>
    <recommendedName>
        <fullName evidence="2">Type II secretion system protein H</fullName>
    </recommendedName>
    <alternativeName>
        <fullName evidence="10">General secretion pathway protein H</fullName>
    </alternativeName>
</protein>
<keyword evidence="8" id="KW-0472">Membrane</keyword>
<evidence type="ECO:0000256" key="5">
    <source>
        <dbReference type="ARBA" id="ARBA00022519"/>
    </source>
</evidence>
<keyword evidence="6" id="KW-0812">Transmembrane</keyword>
<evidence type="ECO:0000256" key="3">
    <source>
        <dbReference type="ARBA" id="ARBA00022475"/>
    </source>
</evidence>
<dbReference type="Pfam" id="PF12019">
    <property type="entry name" value="GspH"/>
    <property type="match status" value="1"/>
</dbReference>
<evidence type="ECO:0000256" key="7">
    <source>
        <dbReference type="ARBA" id="ARBA00022989"/>
    </source>
</evidence>
<keyword evidence="3" id="KW-1003">Cell membrane</keyword>
<comment type="caution">
    <text evidence="12">The sequence shown here is derived from an EMBL/GenBank/DDBJ whole genome shotgun (WGS) entry which is preliminary data.</text>
</comment>
<comment type="subcellular location">
    <subcellularLocation>
        <location evidence="1">Cell inner membrane</location>
        <topology evidence="1">Single-pass membrane protein</topology>
    </subcellularLocation>
</comment>
<evidence type="ECO:0000313" key="12">
    <source>
        <dbReference type="EMBL" id="MDN0074772.1"/>
    </source>
</evidence>
<evidence type="ECO:0000256" key="10">
    <source>
        <dbReference type="ARBA" id="ARBA00030775"/>
    </source>
</evidence>
<evidence type="ECO:0000256" key="1">
    <source>
        <dbReference type="ARBA" id="ARBA00004377"/>
    </source>
</evidence>
<dbReference type="PROSITE" id="PS00409">
    <property type="entry name" value="PROKAR_NTER_METHYL"/>
    <property type="match status" value="1"/>
</dbReference>
<dbReference type="SUPFAM" id="SSF54523">
    <property type="entry name" value="Pili subunits"/>
    <property type="match status" value="1"/>
</dbReference>
<dbReference type="InterPro" id="IPR012902">
    <property type="entry name" value="N_methyl_site"/>
</dbReference>
<keyword evidence="4" id="KW-0488">Methylation</keyword>
<keyword evidence="13" id="KW-1185">Reference proteome</keyword>
<dbReference type="Proteomes" id="UP001168540">
    <property type="component" value="Unassembled WGS sequence"/>
</dbReference>
<evidence type="ECO:0000256" key="6">
    <source>
        <dbReference type="ARBA" id="ARBA00022692"/>
    </source>
</evidence>
<dbReference type="Gene3D" id="3.55.40.10">
    <property type="entry name" value="minor pseudopilin epsh domain"/>
    <property type="match status" value="1"/>
</dbReference>
<proteinExistence type="inferred from homology"/>
<dbReference type="NCBIfam" id="TIGR02532">
    <property type="entry name" value="IV_pilin_GFxxxE"/>
    <property type="match status" value="1"/>
</dbReference>